<reference evidence="3 4" key="1">
    <citation type="submission" date="2020-11" db="EMBL/GenBank/DDBJ databases">
        <authorList>
            <person name="Peeters C."/>
        </authorList>
    </citation>
    <scope>NUCLEOTIDE SEQUENCE [LARGE SCALE GENOMIC DNA]</scope>
    <source>
        <strain evidence="3 4">LMG 8286</strain>
    </source>
</reference>
<organism evidence="3 4">
    <name type="scientific">Campylobacter suis</name>
    <dbReference type="NCBI Taxonomy" id="2790657"/>
    <lineage>
        <taxon>Bacteria</taxon>
        <taxon>Pseudomonadati</taxon>
        <taxon>Campylobacterota</taxon>
        <taxon>Epsilonproteobacteria</taxon>
        <taxon>Campylobacterales</taxon>
        <taxon>Campylobacteraceae</taxon>
        <taxon>Campylobacter</taxon>
    </lineage>
</organism>
<dbReference type="SUPFAM" id="SSF51120">
    <property type="entry name" value="beta-Roll"/>
    <property type="match status" value="1"/>
</dbReference>
<sequence>MAPQVGIVKEVTGGVIAIDSTGKQRVLMAGDALFLGEVVKTHSGAKAILSMDNGESIALDQNDIMTIDQSSSSNVSFGDDSITSELAELQKAILAGEDLTQLEETAAGGVATAGGGEGTAMLNESYFAQGGSESNVYADGRDLGNNGFVSATPIQPIGTGSDTESGTGETDVSPQPDPETIEEGISQDWINENEPEVIEEGIEEDWVEENNPETIEGFVNKFESLQPTLNFAADINNDGTINKTEHEDATNSRLLVVSVPKEIENGDKLFIDVSVTDGLQTQIELTYENASFTDKEGNKYRVYNETQNEITTDKKFVPIENLKIADEQTAKATAYYQDKVGNESQKGTDTATFDTTAPTVDVESNRDGSVDVKLPSDTDAKTLKISYTDESGKIHEATYTNNNGIWVKDRSNTDKNLPKESSKNSDGEQVIKLGDAATKAGTEVSATATDTAGNVGSDKDTALALLTAPTITYEEGGNKDNILTRQESSADGVQTKEHIGRITLEKLDKISVSIFEGEHEITSRDWQNGGATKEQAASDGDINNATARIKLPQNMVTGDVIKILIDDNFKGVKIPVEVKVVKNADNTFSFTETTDTGKVGIVENVAVKDGFVSLDVKEIPTHSRDDSAPVVGGGYTTQVKVELIGLGGDEKREAKVEHQIMKDIVEVHVAYNNADDNGVLSIAKNLSDGSDLRTTKATITLPVVANVGDKVDVSFKIDGDEIQTASISIKGGDTKETALQISFAEISYEKDGIVKTQIVPAIPGGRGKPFFFEIDAPVEPGKSATTDITYTGSNQFIKHDIDTASIDVQGLSAPIITEVSDDVAGGVENSQVLRDGGLTNDNTPSIKGTADANSVVNIYDNGTIIGSTQASSDGKFVFTPSSALSDGLHKFTATAFVGGVMSEISNAYSVNVDTKVDFELEAEQSSKDINGNYTKVVTINPQEKEALSIVLKDEANPNAIISKPIMQTDGSYKITIDYGKTAPNAGKISATATDMAGNTNSTEVITQKTTKTIKVEPSQLGFSSSSYVYKLSGEHLANISGINIDAEYGEYVDKGGIRAIQRVIDSKHISPSSDLSGNKFSDARVVYDQDVKNAGESEGLIVDKAFVMKGHINVENGSNTLYVKASVTDSVIVVKIDDTYVTNYASKPFGSDTYTVDLTKFGIDMSSGLHSVEILIGVPSAQYDRLTGDKEISVGLIDSDGSKVTFGQKSSAMNLSNVFDETLDVSSIPENATFDDKTKSFVYESSDTSAQSAKTTDPLAADDNANTINGSEKDEYIDAKAGIDRLFGGDGDDSILYDENDELIDGGSGHDKLMASDKGTINLDKVAEHSKNIEEVDVSGGNSTTININLTDVVALTDENNKLKITGDEGDKVDFKDSGWKKGQSTADGYDIYTNSNDTSIIIEIKQGVDVDL</sequence>
<dbReference type="EMBL" id="CAJHOE010000005">
    <property type="protein sequence ID" value="CAD7288961.1"/>
    <property type="molecule type" value="Genomic_DNA"/>
</dbReference>
<dbReference type="Gene3D" id="2.60.40.10">
    <property type="entry name" value="Immunoglobulins"/>
    <property type="match status" value="1"/>
</dbReference>
<accession>A0ABM8Q820</accession>
<evidence type="ECO:0000313" key="3">
    <source>
        <dbReference type="EMBL" id="CAD7288961.1"/>
    </source>
</evidence>
<protein>
    <recommendedName>
        <fullName evidence="2">Bacterial Ig-like domain-containing protein</fullName>
    </recommendedName>
</protein>
<dbReference type="NCBIfam" id="NF033682">
    <property type="entry name" value="retention_LapA"/>
    <property type="match status" value="1"/>
</dbReference>
<dbReference type="Pfam" id="PF19077">
    <property type="entry name" value="Big_13"/>
    <property type="match status" value="1"/>
</dbReference>
<dbReference type="RefSeq" id="WP_230057324.1">
    <property type="nucleotide sequence ID" value="NZ_CAJHOE010000005.1"/>
</dbReference>
<feature type="compositionally biased region" description="Basic and acidic residues" evidence="1">
    <location>
        <begin position="408"/>
        <end position="426"/>
    </location>
</feature>
<dbReference type="InterPro" id="IPR013783">
    <property type="entry name" value="Ig-like_fold"/>
</dbReference>
<dbReference type="InterPro" id="IPR011049">
    <property type="entry name" value="Serralysin-like_metalloprot_C"/>
</dbReference>
<feature type="region of interest" description="Disordered" evidence="1">
    <location>
        <begin position="408"/>
        <end position="430"/>
    </location>
</feature>
<feature type="region of interest" description="Disordered" evidence="1">
    <location>
        <begin position="1247"/>
        <end position="1270"/>
    </location>
</feature>
<comment type="caution">
    <text evidence="3">The sequence shown here is derived from an EMBL/GenBank/DDBJ whole genome shotgun (WGS) entry which is preliminary data.</text>
</comment>
<dbReference type="InterPro" id="IPR044016">
    <property type="entry name" value="Big_13"/>
</dbReference>
<evidence type="ECO:0000259" key="2">
    <source>
        <dbReference type="Pfam" id="PF19077"/>
    </source>
</evidence>
<gene>
    <name evidence="3" type="ORF">LMG8286_01578</name>
</gene>
<dbReference type="InterPro" id="IPR047777">
    <property type="entry name" value="LapA-like_RM"/>
</dbReference>
<name>A0ABM8Q820_9BACT</name>
<evidence type="ECO:0000256" key="1">
    <source>
        <dbReference type="SAM" id="MobiDB-lite"/>
    </source>
</evidence>
<feature type="domain" description="Bacterial Ig-like" evidence="2">
    <location>
        <begin position="833"/>
        <end position="914"/>
    </location>
</feature>
<feature type="region of interest" description="Disordered" evidence="1">
    <location>
        <begin position="147"/>
        <end position="189"/>
    </location>
</feature>
<dbReference type="Proteomes" id="UP000789359">
    <property type="component" value="Unassembled WGS sequence"/>
</dbReference>
<evidence type="ECO:0000313" key="4">
    <source>
        <dbReference type="Proteomes" id="UP000789359"/>
    </source>
</evidence>
<keyword evidence="4" id="KW-1185">Reference proteome</keyword>
<feature type="compositionally biased region" description="Low complexity" evidence="1">
    <location>
        <begin position="158"/>
        <end position="171"/>
    </location>
</feature>
<proteinExistence type="predicted"/>